<evidence type="ECO:0000256" key="1">
    <source>
        <dbReference type="SAM" id="Coils"/>
    </source>
</evidence>
<dbReference type="InterPro" id="IPR046520">
    <property type="entry name" value="DUF6697"/>
</dbReference>
<feature type="region of interest" description="Disordered" evidence="2">
    <location>
        <begin position="136"/>
        <end position="158"/>
    </location>
</feature>
<dbReference type="Proteomes" id="UP000027265">
    <property type="component" value="Unassembled WGS sequence"/>
</dbReference>
<evidence type="ECO:0000313" key="4">
    <source>
        <dbReference type="EMBL" id="KDQ59790.1"/>
    </source>
</evidence>
<evidence type="ECO:0000259" key="3">
    <source>
        <dbReference type="Pfam" id="PF20411"/>
    </source>
</evidence>
<accession>A0A067Q0X7</accession>
<dbReference type="InParanoid" id="A0A067Q0X7"/>
<reference evidence="5" key="1">
    <citation type="journal article" date="2014" name="Proc. Natl. Acad. Sci. U.S.A.">
        <title>Extensive sampling of basidiomycete genomes demonstrates inadequacy of the white-rot/brown-rot paradigm for wood decay fungi.</title>
        <authorList>
            <person name="Riley R."/>
            <person name="Salamov A.A."/>
            <person name="Brown D.W."/>
            <person name="Nagy L.G."/>
            <person name="Floudas D."/>
            <person name="Held B.W."/>
            <person name="Levasseur A."/>
            <person name="Lombard V."/>
            <person name="Morin E."/>
            <person name="Otillar R."/>
            <person name="Lindquist E.A."/>
            <person name="Sun H."/>
            <person name="LaButti K.M."/>
            <person name="Schmutz J."/>
            <person name="Jabbour D."/>
            <person name="Luo H."/>
            <person name="Baker S.E."/>
            <person name="Pisabarro A.G."/>
            <person name="Walton J.D."/>
            <person name="Blanchette R.A."/>
            <person name="Henrissat B."/>
            <person name="Martin F."/>
            <person name="Cullen D."/>
            <person name="Hibbett D.S."/>
            <person name="Grigoriev I.V."/>
        </authorList>
    </citation>
    <scope>NUCLEOTIDE SEQUENCE [LARGE SCALE GENOMIC DNA]</scope>
    <source>
        <strain evidence="5">MUCL 33604</strain>
    </source>
</reference>
<gene>
    <name evidence="4" type="ORF">JAAARDRAFT_205756</name>
</gene>
<feature type="domain" description="DUF6697" evidence="3">
    <location>
        <begin position="258"/>
        <end position="397"/>
    </location>
</feature>
<dbReference type="EMBL" id="KL197715">
    <property type="protein sequence ID" value="KDQ59790.1"/>
    <property type="molecule type" value="Genomic_DNA"/>
</dbReference>
<name>A0A067Q0X7_9AGAM</name>
<dbReference type="Pfam" id="PF20411">
    <property type="entry name" value="DUF6697"/>
    <property type="match status" value="1"/>
</dbReference>
<evidence type="ECO:0000313" key="5">
    <source>
        <dbReference type="Proteomes" id="UP000027265"/>
    </source>
</evidence>
<organism evidence="4 5">
    <name type="scientific">Jaapia argillacea MUCL 33604</name>
    <dbReference type="NCBI Taxonomy" id="933084"/>
    <lineage>
        <taxon>Eukaryota</taxon>
        <taxon>Fungi</taxon>
        <taxon>Dikarya</taxon>
        <taxon>Basidiomycota</taxon>
        <taxon>Agaricomycotina</taxon>
        <taxon>Agaricomycetes</taxon>
        <taxon>Agaricomycetidae</taxon>
        <taxon>Jaapiales</taxon>
        <taxon>Jaapiaceae</taxon>
        <taxon>Jaapia</taxon>
    </lineage>
</organism>
<feature type="coiled-coil region" evidence="1">
    <location>
        <begin position="92"/>
        <end position="119"/>
    </location>
</feature>
<sequence>MLPQTSGSSQVTKASPQVQYTDFRVNEALGARDAVVIRLKNAYVSIRQKSAQIDHLQEKVRALGKKETKHSGKSGALLDDFSSNFHVEGKVVNGEDGEIERLKSVVQELKAEIELIKGIGSQRAADDPPCYDSLKGNRFHQDYFPPTSGSQSPTRSSLDSLSSLMKSLNLSPNTNIELQKSLANEAFNIEQNAISPTGIPDPIAARHAVISALPLPNDIPDDALKPIVVPPTLTLHEFLNQVSSLGLFKNSLSQYRVFHELTTSWCPEREEHGYFLAPSFKCNTNPRVATAHCWKSIDPLAKMNKPTECFYHKDGKLYYAGVYKPIRLDDLTTTEWENLSNETVQVLVKETLAGRKNSSPANLYEIGQLYSAGALKIACVGVQCIGFNHALYRIILDQASKSVEGQTGVSVSKWKSPQVGGGVPLSPGVVWNSRVNAVVGGDVVPQVGDSEDDLCGVV</sequence>
<evidence type="ECO:0000256" key="2">
    <source>
        <dbReference type="SAM" id="MobiDB-lite"/>
    </source>
</evidence>
<keyword evidence="1" id="KW-0175">Coiled coil</keyword>
<dbReference type="AlphaFoldDB" id="A0A067Q0X7"/>
<dbReference type="HOGENOM" id="CLU_032738_0_0_1"/>
<protein>
    <recommendedName>
        <fullName evidence="3">DUF6697 domain-containing protein</fullName>
    </recommendedName>
</protein>
<dbReference type="OrthoDB" id="3219211at2759"/>
<keyword evidence="5" id="KW-1185">Reference proteome</keyword>
<proteinExistence type="predicted"/>